<gene>
    <name evidence="3" type="ORF">G9Q37_10285</name>
</gene>
<accession>A0A6G8IHJ4</accession>
<protein>
    <recommendedName>
        <fullName evidence="5">PsiF repeat-containing protein</fullName>
    </recommendedName>
</protein>
<keyword evidence="2" id="KW-0732">Signal</keyword>
<feature type="region of interest" description="Disordered" evidence="1">
    <location>
        <begin position="66"/>
        <end position="89"/>
    </location>
</feature>
<sequence length="138" mass="14872">MNLRKTLVTRHLIAAAAIALTLPAWAADTTPAKRGASADTTYRQERAACAAMTDADARKSCLRDLGAARQQAQRQGRAPAPSAEQLQQNALQRCTVHKDTEQRAICERMVRGEGQVSGSVSGGGQLRSLETLEEPMTR</sequence>
<evidence type="ECO:0000256" key="1">
    <source>
        <dbReference type="SAM" id="MobiDB-lite"/>
    </source>
</evidence>
<feature type="region of interest" description="Disordered" evidence="1">
    <location>
        <begin position="114"/>
        <end position="138"/>
    </location>
</feature>
<dbReference type="RefSeq" id="WP_166227107.1">
    <property type="nucleotide sequence ID" value="NZ_CP049989.1"/>
</dbReference>
<proteinExistence type="predicted"/>
<dbReference type="AlphaFoldDB" id="A0A6G8IHJ4"/>
<dbReference type="KEGG" id="hcz:G9Q37_10285"/>
<evidence type="ECO:0000256" key="2">
    <source>
        <dbReference type="SAM" id="SignalP"/>
    </source>
</evidence>
<name>A0A6G8IHJ4_9BURK</name>
<evidence type="ECO:0008006" key="5">
    <source>
        <dbReference type="Google" id="ProtNLM"/>
    </source>
</evidence>
<feature type="compositionally biased region" description="Low complexity" evidence="1">
    <location>
        <begin position="67"/>
        <end position="81"/>
    </location>
</feature>
<evidence type="ECO:0000313" key="4">
    <source>
        <dbReference type="Proteomes" id="UP000503162"/>
    </source>
</evidence>
<organism evidence="3 4">
    <name type="scientific">Hydrogenophaga crocea</name>
    <dbReference type="NCBI Taxonomy" id="2716225"/>
    <lineage>
        <taxon>Bacteria</taxon>
        <taxon>Pseudomonadati</taxon>
        <taxon>Pseudomonadota</taxon>
        <taxon>Betaproteobacteria</taxon>
        <taxon>Burkholderiales</taxon>
        <taxon>Comamonadaceae</taxon>
        <taxon>Hydrogenophaga</taxon>
    </lineage>
</organism>
<feature type="chain" id="PRO_5026163254" description="PsiF repeat-containing protein" evidence="2">
    <location>
        <begin position="27"/>
        <end position="138"/>
    </location>
</feature>
<dbReference type="Proteomes" id="UP000503162">
    <property type="component" value="Chromosome"/>
</dbReference>
<dbReference type="EMBL" id="CP049989">
    <property type="protein sequence ID" value="QIM52505.1"/>
    <property type="molecule type" value="Genomic_DNA"/>
</dbReference>
<reference evidence="3 4" key="1">
    <citation type="submission" date="2020-03" db="EMBL/GenBank/DDBJ databases">
        <title>Hydrogenophaga sp. nov. isolated from cyanobacterial mat.</title>
        <authorList>
            <person name="Thorat V."/>
            <person name="Kirdat K."/>
            <person name="Tiwarekar B."/>
            <person name="Costa E.D."/>
            <person name="Yadav A."/>
        </authorList>
    </citation>
    <scope>NUCLEOTIDE SEQUENCE [LARGE SCALE GENOMIC DNA]</scope>
    <source>
        <strain evidence="3 4">BA0156</strain>
    </source>
</reference>
<keyword evidence="4" id="KW-1185">Reference proteome</keyword>
<evidence type="ECO:0000313" key="3">
    <source>
        <dbReference type="EMBL" id="QIM52505.1"/>
    </source>
</evidence>
<feature type="signal peptide" evidence="2">
    <location>
        <begin position="1"/>
        <end position="26"/>
    </location>
</feature>